<dbReference type="InterPro" id="IPR023346">
    <property type="entry name" value="Lysozyme-like_dom_sf"/>
</dbReference>
<keyword evidence="12 18" id="KW-0472">Membrane</keyword>
<evidence type="ECO:0000259" key="19">
    <source>
        <dbReference type="Pfam" id="PF00905"/>
    </source>
</evidence>
<dbReference type="AlphaFoldDB" id="A0A3M7TSX9"/>
<evidence type="ECO:0000256" key="6">
    <source>
        <dbReference type="ARBA" id="ARBA00022670"/>
    </source>
</evidence>
<evidence type="ECO:0000313" key="21">
    <source>
        <dbReference type="EMBL" id="RNA67862.1"/>
    </source>
</evidence>
<dbReference type="OrthoDB" id="9766909at2"/>
<keyword evidence="10" id="KW-0133">Cell shape</keyword>
<dbReference type="Gene3D" id="1.10.3810.10">
    <property type="entry name" value="Biosynthetic peptidoglycan transglycosylase-like"/>
    <property type="match status" value="1"/>
</dbReference>
<dbReference type="InterPro" id="IPR050396">
    <property type="entry name" value="Glycosyltr_51/Transpeptidase"/>
</dbReference>
<comment type="similarity">
    <text evidence="3">In the N-terminal section; belongs to the glycosyltransferase 51 family.</text>
</comment>
<dbReference type="InterPro" id="IPR001460">
    <property type="entry name" value="PCN-bd_Tpept"/>
</dbReference>
<evidence type="ECO:0000256" key="11">
    <source>
        <dbReference type="ARBA" id="ARBA00022984"/>
    </source>
</evidence>
<dbReference type="SUPFAM" id="SSF53955">
    <property type="entry name" value="Lysozyme-like"/>
    <property type="match status" value="1"/>
</dbReference>
<evidence type="ECO:0000256" key="4">
    <source>
        <dbReference type="ARBA" id="ARBA00022475"/>
    </source>
</evidence>
<feature type="transmembrane region" description="Helical" evidence="18">
    <location>
        <begin position="20"/>
        <end position="42"/>
    </location>
</feature>
<protein>
    <submittedName>
        <fullName evidence="21">PBP1A family penicillin-binding protein</fullName>
    </submittedName>
</protein>
<keyword evidence="18" id="KW-0812">Transmembrane</keyword>
<keyword evidence="6" id="KW-0645">Protease</keyword>
<dbReference type="GO" id="GO:0008955">
    <property type="term" value="F:peptidoglycan glycosyltransferase activity"/>
    <property type="evidence" value="ECO:0007669"/>
    <property type="project" value="UniProtKB-EC"/>
</dbReference>
<dbReference type="Gene3D" id="3.40.710.10">
    <property type="entry name" value="DD-peptidase/beta-lactamase superfamily"/>
    <property type="match status" value="1"/>
</dbReference>
<evidence type="ECO:0000256" key="16">
    <source>
        <dbReference type="ARBA" id="ARBA00049902"/>
    </source>
</evidence>
<comment type="caution">
    <text evidence="21">The sequence shown here is derived from an EMBL/GenBank/DDBJ whole genome shotgun (WGS) entry which is preliminary data.</text>
</comment>
<evidence type="ECO:0000256" key="12">
    <source>
        <dbReference type="ARBA" id="ARBA00023136"/>
    </source>
</evidence>
<feature type="domain" description="Glycosyl transferase family 51" evidence="20">
    <location>
        <begin position="62"/>
        <end position="237"/>
    </location>
</feature>
<dbReference type="FunFam" id="1.10.3810.10:FF:000001">
    <property type="entry name" value="Penicillin-binding protein 1A"/>
    <property type="match status" value="1"/>
</dbReference>
<keyword evidence="4" id="KW-1003">Cell membrane</keyword>
<evidence type="ECO:0000256" key="15">
    <source>
        <dbReference type="ARBA" id="ARBA00034000"/>
    </source>
</evidence>
<feature type="region of interest" description="Disordered" evidence="17">
    <location>
        <begin position="661"/>
        <end position="682"/>
    </location>
</feature>
<sequence length="694" mass="77831">MEIRTRTEQRKKSRPLRQLIRLWLFSMVSKLVVTAILLGYVYQLGAPSLSVPETTVIYSADGEVIGEQHEGQNRHWIPLEEMGDNILLATVAIEDRKFYDHHGFDMLRIARAAMTNVTAGSKLQGASTITQQYARNLYLTHDKTWVRKLNEAMYALRLEMHYTKEEILEGYLNTIYYGHGAYGIEAAANFYFGKPASELSVAEAAMLAGIPKGPGLYSPHNNPTQASGRQAIVLKAMLDTESITQAEYARASGEVVKPEAFSDFQGKRTAPYFQDAVQTFLEEELEMDAAAIHSSGLEIHTTLDQEQQRLAEDWIEKEMAGPYDLQVAFVAMDPRTGYVKAMVGGRDYQESSFNRATQARRQAGSTMKPLLYYAALEEGFRPNTQFKIEATDFVYDDGRKTYSPKNFNDRYAEDNVTMMQALAVSDNIYAMKTHFLLGFDTLVNTVKRFGIESPVSPVPSLALGAADVSVIEMTNAYSPFANGGYGVKPTLVTRVVDRNGNELYRAENEPSRVIDPAYAFLMTDMMHGMFEMGLNDPRSGTAVTGRSLIHLLNRPIAGKSGSTTHDSWMIGYTPQLLTGVWIGNDKQLSNLPSSNEWGLYSKRIWAQFMREALEDELILPFEQPPNVVGVDINPLNGKLATDSCPIQRTSYFLQGTEPTEYCTDHQEGREPGKKAAEPDEEPSSFIDRFFKWFD</sequence>
<feature type="domain" description="Penicillin-binding protein transpeptidase" evidence="19">
    <location>
        <begin position="328"/>
        <end position="575"/>
    </location>
</feature>
<dbReference type="NCBIfam" id="TIGR02074">
    <property type="entry name" value="PBP_1a_fam"/>
    <property type="match status" value="1"/>
</dbReference>
<dbReference type="PANTHER" id="PTHR32282:SF11">
    <property type="entry name" value="PENICILLIN-BINDING PROTEIN 1B"/>
    <property type="match status" value="1"/>
</dbReference>
<dbReference type="Pfam" id="PF00912">
    <property type="entry name" value="Transgly"/>
    <property type="match status" value="1"/>
</dbReference>
<dbReference type="GO" id="GO:0071555">
    <property type="term" value="P:cell wall organization"/>
    <property type="evidence" value="ECO:0007669"/>
    <property type="project" value="UniProtKB-KW"/>
</dbReference>
<keyword evidence="22" id="KW-1185">Reference proteome</keyword>
<dbReference type="RefSeq" id="WP_122899689.1">
    <property type="nucleotide sequence ID" value="NZ_RHIB01000002.1"/>
</dbReference>
<evidence type="ECO:0000256" key="13">
    <source>
        <dbReference type="ARBA" id="ARBA00023268"/>
    </source>
</evidence>
<evidence type="ECO:0000256" key="18">
    <source>
        <dbReference type="SAM" id="Phobius"/>
    </source>
</evidence>
<evidence type="ECO:0000256" key="7">
    <source>
        <dbReference type="ARBA" id="ARBA00022676"/>
    </source>
</evidence>
<evidence type="ECO:0000259" key="20">
    <source>
        <dbReference type="Pfam" id="PF00912"/>
    </source>
</evidence>
<evidence type="ECO:0000256" key="2">
    <source>
        <dbReference type="ARBA" id="ARBA00007090"/>
    </source>
</evidence>
<dbReference type="GO" id="GO:0009252">
    <property type="term" value="P:peptidoglycan biosynthetic process"/>
    <property type="evidence" value="ECO:0007669"/>
    <property type="project" value="UniProtKB-KW"/>
</dbReference>
<keyword evidence="5" id="KW-0121">Carboxypeptidase</keyword>
<keyword evidence="11" id="KW-0573">Peptidoglycan synthesis</keyword>
<dbReference type="PANTHER" id="PTHR32282">
    <property type="entry name" value="BINDING PROTEIN TRANSPEPTIDASE, PUTATIVE-RELATED"/>
    <property type="match status" value="1"/>
</dbReference>
<keyword evidence="7" id="KW-0328">Glycosyltransferase</keyword>
<keyword evidence="9" id="KW-0378">Hydrolase</keyword>
<comment type="catalytic activity">
    <reaction evidence="16">
        <text>[GlcNAc-(1-&gt;4)-Mur2Ac(oyl-L-Ala-gamma-D-Glu-L-Lys-D-Ala-D-Ala)](n)-di-trans,octa-cis-undecaprenyl diphosphate + beta-D-GlcNAc-(1-&gt;4)-Mur2Ac(oyl-L-Ala-gamma-D-Glu-L-Lys-D-Ala-D-Ala)-di-trans,octa-cis-undecaprenyl diphosphate = [GlcNAc-(1-&gt;4)-Mur2Ac(oyl-L-Ala-gamma-D-Glu-L-Lys-D-Ala-D-Ala)](n+1)-di-trans,octa-cis-undecaprenyl diphosphate + di-trans,octa-cis-undecaprenyl diphosphate + H(+)</text>
        <dbReference type="Rhea" id="RHEA:23708"/>
        <dbReference type="Rhea" id="RHEA-COMP:9602"/>
        <dbReference type="Rhea" id="RHEA-COMP:9603"/>
        <dbReference type="ChEBI" id="CHEBI:15378"/>
        <dbReference type="ChEBI" id="CHEBI:58405"/>
        <dbReference type="ChEBI" id="CHEBI:60033"/>
        <dbReference type="ChEBI" id="CHEBI:78435"/>
        <dbReference type="EC" id="2.4.99.28"/>
    </reaction>
</comment>
<evidence type="ECO:0000256" key="8">
    <source>
        <dbReference type="ARBA" id="ARBA00022679"/>
    </source>
</evidence>
<dbReference type="Pfam" id="PF00905">
    <property type="entry name" value="Transpeptidase"/>
    <property type="match status" value="1"/>
</dbReference>
<evidence type="ECO:0000256" key="3">
    <source>
        <dbReference type="ARBA" id="ARBA00007739"/>
    </source>
</evidence>
<dbReference type="InterPro" id="IPR036950">
    <property type="entry name" value="PBP_transglycosylase"/>
</dbReference>
<gene>
    <name evidence="21" type="ORF">EBO34_14260</name>
</gene>
<dbReference type="SUPFAM" id="SSF56601">
    <property type="entry name" value="beta-lactamase/transpeptidase-like"/>
    <property type="match status" value="1"/>
</dbReference>
<dbReference type="GO" id="GO:0008360">
    <property type="term" value="P:regulation of cell shape"/>
    <property type="evidence" value="ECO:0007669"/>
    <property type="project" value="UniProtKB-KW"/>
</dbReference>
<dbReference type="GO" id="GO:0008658">
    <property type="term" value="F:penicillin binding"/>
    <property type="evidence" value="ECO:0007669"/>
    <property type="project" value="InterPro"/>
</dbReference>
<comment type="catalytic activity">
    <reaction evidence="15">
        <text>Preferential cleavage: (Ac)2-L-Lys-D-Ala-|-D-Ala. Also transpeptidation of peptidyl-alanyl moieties that are N-acyl substituents of D-alanine.</text>
        <dbReference type="EC" id="3.4.16.4"/>
    </reaction>
</comment>
<dbReference type="InterPro" id="IPR001264">
    <property type="entry name" value="Glyco_trans_51"/>
</dbReference>
<dbReference type="GO" id="GO:0030288">
    <property type="term" value="C:outer membrane-bounded periplasmic space"/>
    <property type="evidence" value="ECO:0007669"/>
    <property type="project" value="TreeGrafter"/>
</dbReference>
<organism evidence="21 22">
    <name type="scientific">Alteribacter keqinensis</name>
    <dbReference type="NCBI Taxonomy" id="2483800"/>
    <lineage>
        <taxon>Bacteria</taxon>
        <taxon>Bacillati</taxon>
        <taxon>Bacillota</taxon>
        <taxon>Bacilli</taxon>
        <taxon>Bacillales</taxon>
        <taxon>Bacillaceae</taxon>
        <taxon>Alteribacter</taxon>
    </lineage>
</organism>
<dbReference type="Proteomes" id="UP000278746">
    <property type="component" value="Unassembled WGS sequence"/>
</dbReference>
<dbReference type="GO" id="GO:0005886">
    <property type="term" value="C:plasma membrane"/>
    <property type="evidence" value="ECO:0007669"/>
    <property type="project" value="UniProtKB-SubCell"/>
</dbReference>
<evidence type="ECO:0000256" key="10">
    <source>
        <dbReference type="ARBA" id="ARBA00022960"/>
    </source>
</evidence>
<keyword evidence="18" id="KW-1133">Transmembrane helix</keyword>
<dbReference type="GO" id="GO:0009002">
    <property type="term" value="F:serine-type D-Ala-D-Ala carboxypeptidase activity"/>
    <property type="evidence" value="ECO:0007669"/>
    <property type="project" value="UniProtKB-EC"/>
</dbReference>
<evidence type="ECO:0000256" key="5">
    <source>
        <dbReference type="ARBA" id="ARBA00022645"/>
    </source>
</evidence>
<evidence type="ECO:0000256" key="14">
    <source>
        <dbReference type="ARBA" id="ARBA00023316"/>
    </source>
</evidence>
<evidence type="ECO:0000256" key="9">
    <source>
        <dbReference type="ARBA" id="ARBA00022801"/>
    </source>
</evidence>
<proteinExistence type="inferred from homology"/>
<dbReference type="GO" id="GO:0006508">
    <property type="term" value="P:proteolysis"/>
    <property type="evidence" value="ECO:0007669"/>
    <property type="project" value="UniProtKB-KW"/>
</dbReference>
<name>A0A3M7TSX9_9BACI</name>
<reference evidence="21 22" key="1">
    <citation type="submission" date="2018-10" db="EMBL/GenBank/DDBJ databases">
        <title>Bacillus Keqinensis sp. nov., a moderately halophilic bacterium isolated from a saline-alkaline lake.</title>
        <authorList>
            <person name="Wang H."/>
        </authorList>
    </citation>
    <scope>NUCLEOTIDE SEQUENCE [LARGE SCALE GENOMIC DNA]</scope>
    <source>
        <strain evidence="21 22">KQ-3</strain>
    </source>
</reference>
<feature type="compositionally biased region" description="Basic and acidic residues" evidence="17">
    <location>
        <begin position="662"/>
        <end position="677"/>
    </location>
</feature>
<dbReference type="InterPro" id="IPR012338">
    <property type="entry name" value="Beta-lactam/transpept-like"/>
</dbReference>
<evidence type="ECO:0000256" key="17">
    <source>
        <dbReference type="SAM" id="MobiDB-lite"/>
    </source>
</evidence>
<comment type="subcellular location">
    <subcellularLocation>
        <location evidence="1">Cell membrane</location>
    </subcellularLocation>
</comment>
<accession>A0A3M7TSX9</accession>
<keyword evidence="14" id="KW-0961">Cell wall biogenesis/degradation</keyword>
<evidence type="ECO:0000256" key="1">
    <source>
        <dbReference type="ARBA" id="ARBA00004236"/>
    </source>
</evidence>
<keyword evidence="8" id="KW-0808">Transferase</keyword>
<evidence type="ECO:0000313" key="22">
    <source>
        <dbReference type="Proteomes" id="UP000278746"/>
    </source>
</evidence>
<keyword evidence="13" id="KW-0511">Multifunctional enzyme</keyword>
<dbReference type="EMBL" id="RHIB01000002">
    <property type="protein sequence ID" value="RNA67862.1"/>
    <property type="molecule type" value="Genomic_DNA"/>
</dbReference>
<comment type="similarity">
    <text evidence="2">In the C-terminal section; belongs to the transpeptidase family.</text>
</comment>